<organism evidence="2 3">
    <name type="scientific">Adiantum capillus-veneris</name>
    <name type="common">Maidenhair fern</name>
    <dbReference type="NCBI Taxonomy" id="13818"/>
    <lineage>
        <taxon>Eukaryota</taxon>
        <taxon>Viridiplantae</taxon>
        <taxon>Streptophyta</taxon>
        <taxon>Embryophyta</taxon>
        <taxon>Tracheophyta</taxon>
        <taxon>Polypodiopsida</taxon>
        <taxon>Polypodiidae</taxon>
        <taxon>Polypodiales</taxon>
        <taxon>Pteridineae</taxon>
        <taxon>Pteridaceae</taxon>
        <taxon>Vittarioideae</taxon>
        <taxon>Adiantum</taxon>
    </lineage>
</organism>
<dbReference type="AlphaFoldDB" id="A0A9D4ULP5"/>
<evidence type="ECO:0000313" key="2">
    <source>
        <dbReference type="EMBL" id="KAI5070115.1"/>
    </source>
</evidence>
<feature type="compositionally biased region" description="Basic and acidic residues" evidence="1">
    <location>
        <begin position="40"/>
        <end position="49"/>
    </location>
</feature>
<dbReference type="EMBL" id="JABFUD020000014">
    <property type="protein sequence ID" value="KAI5070115.1"/>
    <property type="molecule type" value="Genomic_DNA"/>
</dbReference>
<accession>A0A9D4ULP5</accession>
<gene>
    <name evidence="2" type="ORF">GOP47_0014458</name>
</gene>
<feature type="region of interest" description="Disordered" evidence="1">
    <location>
        <begin position="1"/>
        <end position="49"/>
    </location>
</feature>
<name>A0A9D4ULP5_ADICA</name>
<evidence type="ECO:0000256" key="1">
    <source>
        <dbReference type="SAM" id="MobiDB-lite"/>
    </source>
</evidence>
<feature type="compositionally biased region" description="Basic and acidic residues" evidence="1">
    <location>
        <begin position="1"/>
        <end position="20"/>
    </location>
</feature>
<evidence type="ECO:0000313" key="3">
    <source>
        <dbReference type="Proteomes" id="UP000886520"/>
    </source>
</evidence>
<comment type="caution">
    <text evidence="2">The sequence shown here is derived from an EMBL/GenBank/DDBJ whole genome shotgun (WGS) entry which is preliminary data.</text>
</comment>
<sequence>MGDELQSRRGWVEEAFEGERPAVTGPPRSQLRSCSSLGEGRGRDLHKQKEDDLQWEVEAIRDTMTPAIIIMRPHEKNLDGRPPSCLGISQVHKLRHLGYHLA</sequence>
<reference evidence="2" key="1">
    <citation type="submission" date="2021-01" db="EMBL/GenBank/DDBJ databases">
        <title>Adiantum capillus-veneris genome.</title>
        <authorList>
            <person name="Fang Y."/>
            <person name="Liao Q."/>
        </authorList>
    </citation>
    <scope>NUCLEOTIDE SEQUENCE</scope>
    <source>
        <strain evidence="2">H3</strain>
        <tissue evidence="2">Leaf</tissue>
    </source>
</reference>
<dbReference type="Proteomes" id="UP000886520">
    <property type="component" value="Chromosome 14"/>
</dbReference>
<proteinExistence type="predicted"/>
<keyword evidence="3" id="KW-1185">Reference proteome</keyword>
<protein>
    <submittedName>
        <fullName evidence="2">Uncharacterized protein</fullName>
    </submittedName>
</protein>